<dbReference type="GO" id="GO:0005634">
    <property type="term" value="C:nucleus"/>
    <property type="evidence" value="ECO:0007669"/>
    <property type="project" value="TreeGrafter"/>
</dbReference>
<comment type="catalytic activity">
    <reaction evidence="5">
        <text>a 5'-end (N(2),N(7)-dimethyl 5'-triphosphoguanosine)-ribonucleoside in snRNA + S-adenosyl-L-methionine = a 5'-end (N(2),N(2),N(7)-trimethyl 5'-triphosphoguanosine)-ribonucleoside in snRNA + S-adenosyl-L-homocysteine + H(+)</text>
        <dbReference type="Rhea" id="RHEA:78479"/>
        <dbReference type="Rhea" id="RHEA-COMP:19087"/>
        <dbReference type="Rhea" id="RHEA-COMP:19089"/>
        <dbReference type="ChEBI" id="CHEBI:15378"/>
        <dbReference type="ChEBI" id="CHEBI:57856"/>
        <dbReference type="ChEBI" id="CHEBI:59789"/>
        <dbReference type="ChEBI" id="CHEBI:167623"/>
        <dbReference type="ChEBI" id="CHEBI:172880"/>
    </reaction>
    <physiologicalReaction direction="left-to-right" evidence="5">
        <dbReference type="Rhea" id="RHEA:78480"/>
    </physiologicalReaction>
</comment>
<feature type="compositionally biased region" description="Low complexity" evidence="8">
    <location>
        <begin position="27"/>
        <end position="38"/>
    </location>
</feature>
<accession>A0A5C3E4F8</accession>
<feature type="region of interest" description="Disordered" evidence="8">
    <location>
        <begin position="300"/>
        <end position="349"/>
    </location>
</feature>
<dbReference type="OrthoDB" id="194443at2759"/>
<reference evidence="9 10" key="1">
    <citation type="submission" date="2018-03" db="EMBL/GenBank/DDBJ databases">
        <authorList>
            <person name="Guldener U."/>
        </authorList>
    </citation>
    <scope>NUCLEOTIDE SEQUENCE [LARGE SCALE GENOMIC DNA]</scope>
    <source>
        <strain evidence="9 10">NBRC100155</strain>
    </source>
</reference>
<keyword evidence="10" id="KW-1185">Reference proteome</keyword>
<dbReference type="Proteomes" id="UP000324022">
    <property type="component" value="Unassembled WGS sequence"/>
</dbReference>
<protein>
    <recommendedName>
        <fullName evidence="1">Trimethylguanosine synthase</fullName>
    </recommendedName>
    <alternativeName>
        <fullName evidence="7">Cap-specific guanine-N(2) methyltransferase</fullName>
    </alternativeName>
</protein>
<dbReference type="AlphaFoldDB" id="A0A5C3E4F8"/>
<dbReference type="PANTHER" id="PTHR14741:SF32">
    <property type="entry name" value="TRIMETHYLGUANOSINE SYNTHASE"/>
    <property type="match status" value="1"/>
</dbReference>
<evidence type="ECO:0000256" key="7">
    <source>
        <dbReference type="ARBA" id="ARBA00049790"/>
    </source>
</evidence>
<evidence type="ECO:0000256" key="3">
    <source>
        <dbReference type="ARBA" id="ARBA00047418"/>
    </source>
</evidence>
<comment type="catalytic activity">
    <reaction evidence="3">
        <text>a 5'-end (N(2),N(7)-dimethyl 5'-triphosphoguanosine)-ribonucleoside in snoRNA + S-adenosyl-L-methionine = a 5'-end (N(2),N(2),N(7)-trimethyl 5'-triphosphoguanosine)-ribonucleoside in snoRNA + S-adenosyl-L-homocysteine + H(+)</text>
        <dbReference type="Rhea" id="RHEA:78507"/>
        <dbReference type="Rhea" id="RHEA-COMP:19088"/>
        <dbReference type="Rhea" id="RHEA-COMP:19090"/>
        <dbReference type="ChEBI" id="CHEBI:15378"/>
        <dbReference type="ChEBI" id="CHEBI:57856"/>
        <dbReference type="ChEBI" id="CHEBI:59789"/>
        <dbReference type="ChEBI" id="CHEBI:167623"/>
        <dbReference type="ChEBI" id="CHEBI:172880"/>
    </reaction>
    <physiologicalReaction direction="left-to-right" evidence="3">
        <dbReference type="Rhea" id="RHEA:78508"/>
    </physiologicalReaction>
</comment>
<evidence type="ECO:0000256" key="6">
    <source>
        <dbReference type="ARBA" id="ARBA00049075"/>
    </source>
</evidence>
<dbReference type="Gene3D" id="3.40.50.150">
    <property type="entry name" value="Vaccinia Virus protein VP39"/>
    <property type="match status" value="1"/>
</dbReference>
<organism evidence="9 10">
    <name type="scientific">Ustilago trichophora</name>
    <dbReference type="NCBI Taxonomy" id="86804"/>
    <lineage>
        <taxon>Eukaryota</taxon>
        <taxon>Fungi</taxon>
        <taxon>Dikarya</taxon>
        <taxon>Basidiomycota</taxon>
        <taxon>Ustilaginomycotina</taxon>
        <taxon>Ustilaginomycetes</taxon>
        <taxon>Ustilaginales</taxon>
        <taxon>Ustilaginaceae</taxon>
        <taxon>Ustilago</taxon>
    </lineage>
</organism>
<dbReference type="EMBL" id="OOIN01000008">
    <property type="protein sequence ID" value="SPO24955.1"/>
    <property type="molecule type" value="Genomic_DNA"/>
</dbReference>
<comment type="catalytic activity">
    <reaction evidence="6">
        <text>a 5'-end (N(7)-methyl 5'-triphosphoguanosine)-ribonucleoside in snRNA + S-adenosyl-L-methionine = a 5'-end (N(2),N(7)-dimethyl 5'-triphosphoguanosine)-ribonucleoside in snRNA + S-adenosyl-L-homocysteine + H(+)</text>
        <dbReference type="Rhea" id="RHEA:78471"/>
        <dbReference type="Rhea" id="RHEA-COMP:19085"/>
        <dbReference type="Rhea" id="RHEA-COMP:19087"/>
        <dbReference type="ChEBI" id="CHEBI:15378"/>
        <dbReference type="ChEBI" id="CHEBI:57856"/>
        <dbReference type="ChEBI" id="CHEBI:59789"/>
        <dbReference type="ChEBI" id="CHEBI:156461"/>
        <dbReference type="ChEBI" id="CHEBI:172880"/>
    </reaction>
    <physiologicalReaction direction="left-to-right" evidence="6">
        <dbReference type="Rhea" id="RHEA:78472"/>
    </physiologicalReaction>
</comment>
<comment type="catalytic activity">
    <reaction evidence="4">
        <text>a 5'-end (N(7)-methyl 5'-triphosphoguanosine)-ribonucleoside in snoRNA + S-adenosyl-L-methionine = a 5'-end (N(2),N(7)-dimethyl 5'-triphosphoguanosine)-ribonucleoside in snoRNA + S-adenosyl-L-homocysteine + H(+)</text>
        <dbReference type="Rhea" id="RHEA:78475"/>
        <dbReference type="Rhea" id="RHEA-COMP:19086"/>
        <dbReference type="Rhea" id="RHEA-COMP:19088"/>
        <dbReference type="ChEBI" id="CHEBI:15378"/>
        <dbReference type="ChEBI" id="CHEBI:57856"/>
        <dbReference type="ChEBI" id="CHEBI:59789"/>
        <dbReference type="ChEBI" id="CHEBI:156461"/>
        <dbReference type="ChEBI" id="CHEBI:172880"/>
    </reaction>
    <physiologicalReaction direction="left-to-right" evidence="4">
        <dbReference type="Rhea" id="RHEA:78476"/>
    </physiologicalReaction>
</comment>
<evidence type="ECO:0000256" key="5">
    <source>
        <dbReference type="ARBA" id="ARBA00048763"/>
    </source>
</evidence>
<evidence type="ECO:0000256" key="2">
    <source>
        <dbReference type="ARBA" id="ARBA00025783"/>
    </source>
</evidence>
<name>A0A5C3E4F8_9BASI</name>
<feature type="compositionally biased region" description="Low complexity" evidence="8">
    <location>
        <begin position="324"/>
        <end position="337"/>
    </location>
</feature>
<sequence>MAKKRKRSSVASFVRHLHSSSNPHDANTSSNSTQNLNLSAYHPDLDPSTLHPTSLAEYNSLLPQCLVHPTQFSPSMRKYWHHRFSLFSLYSSGILLDEQSWYSVTPESVAFRIAKRCASDKVVVDLFAGAGGNAIQFAMTCGGSVIAVELDEVKVRLGRWNAEVYGVGDRITYIQGDSIELLDTIRVWRERRENARNGAAEEDDEVWNGIKASDLSNVEAVFLSPPWGGVDYAAQPSSTNPDTATKPPSNSLYSLGSIQPIDGTTLFLRVYNAFRTPNIAYYLPRNTDLNQLSHLATLLTSTPTTPSKPPVHNAPLTKPSPAESPDTLSTPSSPTASAKPHLNATLHPNQHTTLHAPHTKLKLEYQYVNHGTKLSSLTAYYGSLATEWDDEIDDWSKS</sequence>
<evidence type="ECO:0000313" key="10">
    <source>
        <dbReference type="Proteomes" id="UP000324022"/>
    </source>
</evidence>
<evidence type="ECO:0000313" key="9">
    <source>
        <dbReference type="EMBL" id="SPO24955.1"/>
    </source>
</evidence>
<evidence type="ECO:0000256" key="1">
    <source>
        <dbReference type="ARBA" id="ARBA00018517"/>
    </source>
</evidence>
<dbReference type="CDD" id="cd02440">
    <property type="entry name" value="AdoMet_MTases"/>
    <property type="match status" value="1"/>
</dbReference>
<dbReference type="PANTHER" id="PTHR14741">
    <property type="entry name" value="S-ADENOSYLMETHIONINE-DEPENDENT METHYLTRANSFERASE RELATED"/>
    <property type="match status" value="1"/>
</dbReference>
<dbReference type="GO" id="GO:0071164">
    <property type="term" value="F:RNA cap trimethylguanosine synthase activity"/>
    <property type="evidence" value="ECO:0007669"/>
    <property type="project" value="TreeGrafter"/>
</dbReference>
<dbReference type="SUPFAM" id="SSF53335">
    <property type="entry name" value="S-adenosyl-L-methionine-dependent methyltransferases"/>
    <property type="match status" value="1"/>
</dbReference>
<gene>
    <name evidence="9" type="ORF">UTRI_01465_B</name>
</gene>
<dbReference type="InterPro" id="IPR019012">
    <property type="entry name" value="RNA_cap_Gua-N2-MeTrfase"/>
</dbReference>
<proteinExistence type="inferred from homology"/>
<dbReference type="InterPro" id="IPR029063">
    <property type="entry name" value="SAM-dependent_MTases_sf"/>
</dbReference>
<evidence type="ECO:0000256" key="8">
    <source>
        <dbReference type="SAM" id="MobiDB-lite"/>
    </source>
</evidence>
<comment type="similarity">
    <text evidence="2">Belongs to the methyltransferase superfamily. Trimethylguanosine synthase family.</text>
</comment>
<feature type="region of interest" description="Disordered" evidence="8">
    <location>
        <begin position="1"/>
        <end position="38"/>
    </location>
</feature>
<dbReference type="Pfam" id="PF09445">
    <property type="entry name" value="Methyltransf_15"/>
    <property type="match status" value="1"/>
</dbReference>
<evidence type="ECO:0000256" key="4">
    <source>
        <dbReference type="ARBA" id="ARBA00048740"/>
    </source>
</evidence>